<dbReference type="AlphaFoldDB" id="A0ABD6EVV4"/>
<dbReference type="InterPro" id="IPR038412">
    <property type="entry name" value="Pepsin-I3_sf"/>
</dbReference>
<organism evidence="1 2">
    <name type="scientific">Gnathostoma spinigerum</name>
    <dbReference type="NCBI Taxonomy" id="75299"/>
    <lineage>
        <taxon>Eukaryota</taxon>
        <taxon>Metazoa</taxon>
        <taxon>Ecdysozoa</taxon>
        <taxon>Nematoda</taxon>
        <taxon>Chromadorea</taxon>
        <taxon>Rhabditida</taxon>
        <taxon>Spirurina</taxon>
        <taxon>Gnathostomatomorpha</taxon>
        <taxon>Gnathostomatoidea</taxon>
        <taxon>Gnathostomatidae</taxon>
        <taxon>Gnathostoma</taxon>
    </lineage>
</organism>
<reference evidence="1 2" key="1">
    <citation type="submission" date="2024-08" db="EMBL/GenBank/DDBJ databases">
        <title>Gnathostoma spinigerum genome.</title>
        <authorList>
            <person name="Gonzalez-Bertolin B."/>
            <person name="Monzon S."/>
            <person name="Zaballos A."/>
            <person name="Jimenez P."/>
            <person name="Dekumyoy P."/>
            <person name="Varona S."/>
            <person name="Cuesta I."/>
            <person name="Sumanam S."/>
            <person name="Adisakwattana P."/>
            <person name="Gasser R.B."/>
            <person name="Hernandez-Gonzalez A."/>
            <person name="Young N.D."/>
            <person name="Perteguer M.J."/>
        </authorList>
    </citation>
    <scope>NUCLEOTIDE SEQUENCE [LARGE SCALE GENOMIC DNA]</scope>
    <source>
        <strain evidence="1">AL3</strain>
        <tissue evidence="1">Liver</tissue>
    </source>
</reference>
<evidence type="ECO:0000313" key="1">
    <source>
        <dbReference type="EMBL" id="MFH4980385.1"/>
    </source>
</evidence>
<dbReference type="Proteomes" id="UP001608902">
    <property type="component" value="Unassembled WGS sequence"/>
</dbReference>
<dbReference type="EMBL" id="JBGFUD010005483">
    <property type="protein sequence ID" value="MFH4980385.1"/>
    <property type="molecule type" value="Genomic_DNA"/>
</dbReference>
<gene>
    <name evidence="1" type="ORF">AB6A40_007094</name>
</gene>
<evidence type="ECO:0000313" key="2">
    <source>
        <dbReference type="Proteomes" id="UP001608902"/>
    </source>
</evidence>
<protein>
    <recommendedName>
        <fullName evidence="3">Pepsin inhibitor-3-like repeated domain-containing protein</fullName>
    </recommendedName>
</protein>
<name>A0ABD6EVV4_9BILA</name>
<dbReference type="Gene3D" id="3.30.1120.50">
    <property type="entry name" value="Pepsin inhibitor-3"/>
    <property type="match status" value="1"/>
</dbReference>
<accession>A0ABD6EVV4</accession>
<evidence type="ECO:0008006" key="3">
    <source>
        <dbReference type="Google" id="ProtNLM"/>
    </source>
</evidence>
<proteinExistence type="predicted"/>
<sequence length="83" mass="9342">MALTAILGDVSGDAFINFDGHSCVIQNGRLFVNGVDKGPFKQSEQMQYALYRDEVRKWSAALNKSIQDVYFTVTDMVSYGLLW</sequence>
<comment type="caution">
    <text evidence="1">The sequence shown here is derived from an EMBL/GenBank/DDBJ whole genome shotgun (WGS) entry which is preliminary data.</text>
</comment>
<keyword evidence="2" id="KW-1185">Reference proteome</keyword>